<dbReference type="RefSeq" id="XP_003324104.1">
    <property type="nucleotide sequence ID" value="XM_003324056.1"/>
</dbReference>
<proteinExistence type="predicted"/>
<keyword evidence="2" id="KW-1185">Reference proteome</keyword>
<evidence type="ECO:0000313" key="1">
    <source>
        <dbReference type="EMBL" id="EFP79685.1"/>
    </source>
</evidence>
<reference evidence="2" key="2">
    <citation type="journal article" date="2011" name="Proc. Natl. Acad. Sci. U.S.A.">
        <title>Obligate biotrophy features unraveled by the genomic analysis of rust fungi.</title>
        <authorList>
            <person name="Duplessis S."/>
            <person name="Cuomo C.A."/>
            <person name="Lin Y.-C."/>
            <person name="Aerts A."/>
            <person name="Tisserant E."/>
            <person name="Veneault-Fourrey C."/>
            <person name="Joly D.L."/>
            <person name="Hacquard S."/>
            <person name="Amselem J."/>
            <person name="Cantarel B.L."/>
            <person name="Chiu R."/>
            <person name="Coutinho P.M."/>
            <person name="Feau N."/>
            <person name="Field M."/>
            <person name="Frey P."/>
            <person name="Gelhaye E."/>
            <person name="Goldberg J."/>
            <person name="Grabherr M.G."/>
            <person name="Kodira C.D."/>
            <person name="Kohler A."/>
            <person name="Kuees U."/>
            <person name="Lindquist E.A."/>
            <person name="Lucas S.M."/>
            <person name="Mago R."/>
            <person name="Mauceli E."/>
            <person name="Morin E."/>
            <person name="Murat C."/>
            <person name="Pangilinan J.L."/>
            <person name="Park R."/>
            <person name="Pearson M."/>
            <person name="Quesneville H."/>
            <person name="Rouhier N."/>
            <person name="Sakthikumar S."/>
            <person name="Salamov A.A."/>
            <person name="Schmutz J."/>
            <person name="Selles B."/>
            <person name="Shapiro H."/>
            <person name="Tanguay P."/>
            <person name="Tuskan G.A."/>
            <person name="Henrissat B."/>
            <person name="Van de Peer Y."/>
            <person name="Rouze P."/>
            <person name="Ellis J.G."/>
            <person name="Dodds P.N."/>
            <person name="Schein J.E."/>
            <person name="Zhong S."/>
            <person name="Hamelin R.C."/>
            <person name="Grigoriev I.V."/>
            <person name="Szabo L.J."/>
            <person name="Martin F."/>
        </authorList>
    </citation>
    <scope>NUCLEOTIDE SEQUENCE [LARGE SCALE GENOMIC DNA]</scope>
    <source>
        <strain evidence="2">CRL 75-36-700-3 / race SCCL</strain>
    </source>
</reference>
<dbReference type="KEGG" id="pgr:PGTG_06006"/>
<dbReference type="EMBL" id="DS178273">
    <property type="protein sequence ID" value="EFP79685.1"/>
    <property type="molecule type" value="Genomic_DNA"/>
</dbReference>
<dbReference type="AlphaFoldDB" id="E3K589"/>
<accession>E3K589</accession>
<dbReference type="GeneID" id="10532884"/>
<dbReference type="HOGENOM" id="CLU_2098028_0_0_1"/>
<sequence length="116" mass="11752">MKKIVDTAKGMNESKQAGAHKMIPAAAPVVDLMATVGVDGECFGGPSTGVVVGLPAGVLDPAFPAGLASIELIPCLVEFTAPVLVTGAPLDGLDRSWLEDQVGEQGASDEEGSIHI</sequence>
<name>E3K589_PUCGT</name>
<reference key="1">
    <citation type="submission" date="2007-01" db="EMBL/GenBank/DDBJ databases">
        <title>The Genome Sequence of Puccinia graminis f. sp. tritici Strain CRL 75-36-700-3.</title>
        <authorList>
            <consortium name="The Broad Institute Genome Sequencing Platform"/>
            <person name="Birren B."/>
            <person name="Lander E."/>
            <person name="Galagan J."/>
            <person name="Nusbaum C."/>
            <person name="Devon K."/>
            <person name="Cuomo C."/>
            <person name="Jaffe D."/>
            <person name="Butler J."/>
            <person name="Alvarez P."/>
            <person name="Gnerre S."/>
            <person name="Grabherr M."/>
            <person name="Mauceli E."/>
            <person name="Brockman W."/>
            <person name="Young S."/>
            <person name="LaButti K."/>
            <person name="Sykes S."/>
            <person name="DeCaprio D."/>
            <person name="Crawford M."/>
            <person name="Koehrsen M."/>
            <person name="Engels R."/>
            <person name="Montgomery P."/>
            <person name="Pearson M."/>
            <person name="Howarth C."/>
            <person name="Larson L."/>
            <person name="White J."/>
            <person name="Zeng Q."/>
            <person name="Kodira C."/>
            <person name="Yandava C."/>
            <person name="Alvarado L."/>
            <person name="O'Leary S."/>
            <person name="Szabo L."/>
            <person name="Dean R."/>
            <person name="Schein J."/>
        </authorList>
    </citation>
    <scope>NUCLEOTIDE SEQUENCE</scope>
    <source>
        <strain>CRL 75-36-700-3</strain>
    </source>
</reference>
<dbReference type="InParanoid" id="E3K589"/>
<dbReference type="VEuPathDB" id="FungiDB:PGTG_06006"/>
<gene>
    <name evidence="1" type="ORF">PGTG_06006</name>
</gene>
<organism evidence="1 2">
    <name type="scientific">Puccinia graminis f. sp. tritici (strain CRL 75-36-700-3 / race SCCL)</name>
    <name type="common">Black stem rust fungus</name>
    <dbReference type="NCBI Taxonomy" id="418459"/>
    <lineage>
        <taxon>Eukaryota</taxon>
        <taxon>Fungi</taxon>
        <taxon>Dikarya</taxon>
        <taxon>Basidiomycota</taxon>
        <taxon>Pucciniomycotina</taxon>
        <taxon>Pucciniomycetes</taxon>
        <taxon>Pucciniales</taxon>
        <taxon>Pucciniaceae</taxon>
        <taxon>Puccinia</taxon>
    </lineage>
</organism>
<evidence type="ECO:0000313" key="2">
    <source>
        <dbReference type="Proteomes" id="UP000008783"/>
    </source>
</evidence>
<protein>
    <submittedName>
        <fullName evidence="1">Uncharacterized protein</fullName>
    </submittedName>
</protein>
<dbReference type="Proteomes" id="UP000008783">
    <property type="component" value="Unassembled WGS sequence"/>
</dbReference>